<reference evidence="1" key="1">
    <citation type="journal article" date="2014" name="Genome">
        <title>Comparative analyses of a putative Francisella conjugative element.</title>
        <authorList>
            <person name="Siddaramappa S."/>
            <person name="Challacombe J.F."/>
            <person name="Petersen J.M."/>
            <person name="Pillai S."/>
            <person name="Kuske C.R."/>
        </authorList>
    </citation>
    <scope>NUCLEOTIDE SEQUENCE</scope>
    <source>
        <strain evidence="1">PA10-7858</strain>
        <plasmid evidence="1">pFNPA10</plasmid>
    </source>
</reference>
<geneLocation type="plasmid" evidence="1">
    <name>pFNPA10</name>
</geneLocation>
<dbReference type="AlphaFoldDB" id="V5T8U5"/>
<keyword evidence="1" id="KW-0614">Plasmid</keyword>
<evidence type="ECO:0008006" key="2">
    <source>
        <dbReference type="Google" id="ProtNLM"/>
    </source>
</evidence>
<gene>
    <name evidence="1" type="ORF">N894_0022</name>
</gene>
<accession>V5T8U5</accession>
<organism evidence="1">
    <name type="scientific">Francisella tularensis subsp. novicida PA10-7858</name>
    <dbReference type="NCBI Taxonomy" id="1386968"/>
    <lineage>
        <taxon>Bacteria</taxon>
        <taxon>Pseudomonadati</taxon>
        <taxon>Pseudomonadota</taxon>
        <taxon>Gammaproteobacteria</taxon>
        <taxon>Thiotrichales</taxon>
        <taxon>Francisellaceae</taxon>
        <taxon>Francisella</taxon>
    </lineage>
</organism>
<name>V5T8U5_FRANO</name>
<proteinExistence type="predicted"/>
<dbReference type="RefSeq" id="WP_023893572.1">
    <property type="nucleotide sequence ID" value="NC_023026.1"/>
</dbReference>
<evidence type="ECO:0000313" key="1">
    <source>
        <dbReference type="EMBL" id="AHB60790.1"/>
    </source>
</evidence>
<dbReference type="EMBL" id="KF640086">
    <property type="protein sequence ID" value="AHB60790.1"/>
    <property type="molecule type" value="Genomic_DNA"/>
</dbReference>
<sequence length="82" mass="9378">MKKVMIITIPLIVILAFLTIVAFSESNADKYKIHQLMLQKDNVCFYKTHMYSLGSIINENGEKQICVVDKDTKIVKWASISN</sequence>
<protein>
    <recommendedName>
        <fullName evidence="2">DUF1496 domain-containing protein</fullName>
    </recommendedName>
</protein>